<keyword evidence="4" id="KW-1185">Reference proteome</keyword>
<dbReference type="PRINTS" id="PR01438">
    <property type="entry name" value="UNVRSLSTRESS"/>
</dbReference>
<dbReference type="AlphaFoldDB" id="A0ABD5PE27"/>
<gene>
    <name evidence="3" type="ORF">ACFO0N_14170</name>
</gene>
<dbReference type="Proteomes" id="UP001595921">
    <property type="component" value="Unassembled WGS sequence"/>
</dbReference>
<dbReference type="InterPro" id="IPR006016">
    <property type="entry name" value="UspA"/>
</dbReference>
<dbReference type="InterPro" id="IPR006015">
    <property type="entry name" value="Universal_stress_UspA"/>
</dbReference>
<dbReference type="RefSeq" id="WP_267620199.1">
    <property type="nucleotide sequence ID" value="NZ_JAODIW010000004.1"/>
</dbReference>
<dbReference type="Pfam" id="PF00582">
    <property type="entry name" value="Usp"/>
    <property type="match status" value="1"/>
</dbReference>
<feature type="domain" description="UspA" evidence="2">
    <location>
        <begin position="1"/>
        <end position="143"/>
    </location>
</feature>
<proteinExistence type="inferred from homology"/>
<dbReference type="Gene3D" id="3.40.50.620">
    <property type="entry name" value="HUPs"/>
    <property type="match status" value="1"/>
</dbReference>
<name>A0ABD5PE27_9EURY</name>
<dbReference type="PANTHER" id="PTHR46268">
    <property type="entry name" value="STRESS RESPONSE PROTEIN NHAX"/>
    <property type="match status" value="1"/>
</dbReference>
<dbReference type="SUPFAM" id="SSF52402">
    <property type="entry name" value="Adenine nucleotide alpha hydrolases-like"/>
    <property type="match status" value="1"/>
</dbReference>
<protein>
    <submittedName>
        <fullName evidence="3">Universal stress protein</fullName>
    </submittedName>
</protein>
<evidence type="ECO:0000313" key="4">
    <source>
        <dbReference type="Proteomes" id="UP001595921"/>
    </source>
</evidence>
<evidence type="ECO:0000313" key="3">
    <source>
        <dbReference type="EMBL" id="MFC4359092.1"/>
    </source>
</evidence>
<sequence>MAPRILVPVDGSPKSTAGLEHALSTYPDAEVTVLHVLSSPEGWDDTDPPLPPELAEEWVDGARTRADDLLAAARELASDHGVTPEVAVETGDVWREIVDYACDHDVDHVVLGSHGRTDEAGVALGSVASTVARRAPVSVTIIR</sequence>
<organism evidence="3 4">
    <name type="scientific">Halobium salinum</name>
    <dbReference type="NCBI Taxonomy" id="1364940"/>
    <lineage>
        <taxon>Archaea</taxon>
        <taxon>Methanobacteriati</taxon>
        <taxon>Methanobacteriota</taxon>
        <taxon>Stenosarchaea group</taxon>
        <taxon>Halobacteria</taxon>
        <taxon>Halobacteriales</taxon>
        <taxon>Haloferacaceae</taxon>
        <taxon>Halobium</taxon>
    </lineage>
</organism>
<accession>A0ABD5PE27</accession>
<dbReference type="EMBL" id="JBHSDS010000007">
    <property type="protein sequence ID" value="MFC4359092.1"/>
    <property type="molecule type" value="Genomic_DNA"/>
</dbReference>
<comment type="similarity">
    <text evidence="1">Belongs to the universal stress protein A family.</text>
</comment>
<reference evidence="3 4" key="1">
    <citation type="journal article" date="2019" name="Int. J. Syst. Evol. Microbiol.">
        <title>The Global Catalogue of Microorganisms (GCM) 10K type strain sequencing project: providing services to taxonomists for standard genome sequencing and annotation.</title>
        <authorList>
            <consortium name="The Broad Institute Genomics Platform"/>
            <consortium name="The Broad Institute Genome Sequencing Center for Infectious Disease"/>
            <person name="Wu L."/>
            <person name="Ma J."/>
        </authorList>
    </citation>
    <scope>NUCLEOTIDE SEQUENCE [LARGE SCALE GENOMIC DNA]</scope>
    <source>
        <strain evidence="3 4">CGMCC 1.12553</strain>
    </source>
</reference>
<comment type="caution">
    <text evidence="3">The sequence shown here is derived from an EMBL/GenBank/DDBJ whole genome shotgun (WGS) entry which is preliminary data.</text>
</comment>
<evidence type="ECO:0000256" key="1">
    <source>
        <dbReference type="ARBA" id="ARBA00008791"/>
    </source>
</evidence>
<evidence type="ECO:0000259" key="2">
    <source>
        <dbReference type="Pfam" id="PF00582"/>
    </source>
</evidence>
<dbReference type="PANTHER" id="PTHR46268:SF24">
    <property type="entry name" value="UNIVERSAL STRESS PROTEIN"/>
    <property type="match status" value="1"/>
</dbReference>
<dbReference type="InterPro" id="IPR014729">
    <property type="entry name" value="Rossmann-like_a/b/a_fold"/>
</dbReference>
<dbReference type="CDD" id="cd00293">
    <property type="entry name" value="USP-like"/>
    <property type="match status" value="1"/>
</dbReference>